<feature type="transmembrane region" description="Helical" evidence="1">
    <location>
        <begin position="329"/>
        <end position="348"/>
    </location>
</feature>
<evidence type="ECO:0000256" key="1">
    <source>
        <dbReference type="SAM" id="Phobius"/>
    </source>
</evidence>
<gene>
    <name evidence="2" type="ORF">UFOPK3495_01695</name>
</gene>
<dbReference type="PIRSF" id="PIRSF010361">
    <property type="entry name" value="UCP010361"/>
    <property type="match status" value="1"/>
</dbReference>
<dbReference type="InterPro" id="IPR016570">
    <property type="entry name" value="UCP010361"/>
</dbReference>
<name>A0A6J7HAT7_9ZZZZ</name>
<feature type="transmembrane region" description="Helical" evidence="1">
    <location>
        <begin position="108"/>
        <end position="129"/>
    </location>
</feature>
<feature type="transmembrane region" description="Helical" evidence="1">
    <location>
        <begin position="135"/>
        <end position="157"/>
    </location>
</feature>
<feature type="transmembrane region" description="Helical" evidence="1">
    <location>
        <begin position="169"/>
        <end position="197"/>
    </location>
</feature>
<feature type="transmembrane region" description="Helical" evidence="1">
    <location>
        <begin position="300"/>
        <end position="323"/>
    </location>
</feature>
<keyword evidence="1" id="KW-1133">Transmembrane helix</keyword>
<sequence>MTHIFPTQDDPLIEKNAELIGGPAGKYQRVSRSWWSPLRVIIVLTTMSYAIGVWLDSSCRNSSWISPQRYEHLCYTDIHPFYTLKGFAEGIFPYLGNATPDQMVDAPVLVGLFMQVAATITTFFSGIWPQEDAGILYYDITVMLLFIALLVTVIATLKTVKSRPWDAAMIALAPMMILAATISWDLLAIACVSLAFLNHRKGKLLTTGIFLGLALASAHYPIAIFIALIILALRSRDWNATLKISVTAVIVWLVINLPFAIMHFDGWIVIYKKILTSGSELGSVWYAITQIGGPSVNTTLLNFASLLLFAAAVIGILAITLQAPVPPRTASIVFLVVAAFALVAKGYSPQFGLWLIPLAVLARPRWRDFLIWQACQVVYFVAVWWFLAGYNVDGAKGLTPQWYAVATVIHIAGTLYFAYRVIQDINAPQHYDSFEVSPSQELHQSAR</sequence>
<feature type="transmembrane region" description="Helical" evidence="1">
    <location>
        <begin position="369"/>
        <end position="388"/>
    </location>
</feature>
<dbReference type="EMBL" id="CAFBMC010000147">
    <property type="protein sequence ID" value="CAB4912869.1"/>
    <property type="molecule type" value="Genomic_DNA"/>
</dbReference>
<keyword evidence="1" id="KW-0472">Membrane</keyword>
<protein>
    <submittedName>
        <fullName evidence="2">Unannotated protein</fullName>
    </submittedName>
</protein>
<accession>A0A6J7HAT7</accession>
<proteinExistence type="predicted"/>
<reference evidence="2" key="1">
    <citation type="submission" date="2020-05" db="EMBL/GenBank/DDBJ databases">
        <authorList>
            <person name="Chiriac C."/>
            <person name="Salcher M."/>
            <person name="Ghai R."/>
            <person name="Kavagutti S V."/>
        </authorList>
    </citation>
    <scope>NUCLEOTIDE SEQUENCE</scope>
</reference>
<feature type="transmembrane region" description="Helical" evidence="1">
    <location>
        <begin position="209"/>
        <end position="232"/>
    </location>
</feature>
<keyword evidence="1" id="KW-0812">Transmembrane</keyword>
<feature type="transmembrane region" description="Helical" evidence="1">
    <location>
        <begin position="34"/>
        <end position="55"/>
    </location>
</feature>
<feature type="transmembrane region" description="Helical" evidence="1">
    <location>
        <begin position="400"/>
        <end position="419"/>
    </location>
</feature>
<organism evidence="2">
    <name type="scientific">freshwater metagenome</name>
    <dbReference type="NCBI Taxonomy" id="449393"/>
    <lineage>
        <taxon>unclassified sequences</taxon>
        <taxon>metagenomes</taxon>
        <taxon>ecological metagenomes</taxon>
    </lineage>
</organism>
<dbReference type="AlphaFoldDB" id="A0A6J7HAT7"/>
<feature type="transmembrane region" description="Helical" evidence="1">
    <location>
        <begin position="244"/>
        <end position="264"/>
    </location>
</feature>
<evidence type="ECO:0000313" key="2">
    <source>
        <dbReference type="EMBL" id="CAB4912869.1"/>
    </source>
</evidence>